<dbReference type="AlphaFoldDB" id="A0A6T7Q7N2"/>
<dbReference type="PANTHER" id="PTHR34957:SF1">
    <property type="entry name" value="NUCLEAR TRANSPORT FACTOR 2 (NTF2) FAMILY PROTEIN"/>
    <property type="match status" value="1"/>
</dbReference>
<keyword evidence="2" id="KW-0732">Signal</keyword>
<dbReference type="SUPFAM" id="SSF54427">
    <property type="entry name" value="NTF2-like"/>
    <property type="match status" value="1"/>
</dbReference>
<evidence type="ECO:0000313" key="4">
    <source>
        <dbReference type="EMBL" id="CAD8483612.1"/>
    </source>
</evidence>
<feature type="domain" description="UVR" evidence="3">
    <location>
        <begin position="109"/>
        <end position="144"/>
    </location>
</feature>
<dbReference type="EMBL" id="HBEO01014965">
    <property type="protein sequence ID" value="CAD8483612.1"/>
    <property type="molecule type" value="Transcribed_RNA"/>
</dbReference>
<evidence type="ECO:0000259" key="3">
    <source>
        <dbReference type="PROSITE" id="PS50151"/>
    </source>
</evidence>
<dbReference type="InterPro" id="IPR037401">
    <property type="entry name" value="SnoaL-like"/>
</dbReference>
<gene>
    <name evidence="4" type="ORF">HPHI1048_LOCUS10189</name>
    <name evidence="5" type="ORF">HPHI1048_LOCUS10190</name>
</gene>
<evidence type="ECO:0000256" key="2">
    <source>
        <dbReference type="SAM" id="SignalP"/>
    </source>
</evidence>
<dbReference type="PANTHER" id="PTHR34957">
    <property type="entry name" value="NUCLEAR TRANSPORT FACTOR 2 (NTF2) FAMILY PROTEIN"/>
    <property type="match status" value="1"/>
</dbReference>
<feature type="region of interest" description="Disordered" evidence="1">
    <location>
        <begin position="320"/>
        <end position="367"/>
    </location>
</feature>
<evidence type="ECO:0000256" key="1">
    <source>
        <dbReference type="SAM" id="MobiDB-lite"/>
    </source>
</evidence>
<name>A0A6T7Q7N2_9CRYP</name>
<dbReference type="InterPro" id="IPR001943">
    <property type="entry name" value="UVR_dom"/>
</dbReference>
<dbReference type="Gene3D" id="3.10.450.50">
    <property type="match status" value="1"/>
</dbReference>
<dbReference type="PROSITE" id="PS50151">
    <property type="entry name" value="UVR"/>
    <property type="match status" value="1"/>
</dbReference>
<dbReference type="EMBL" id="HBEO01014966">
    <property type="protein sequence ID" value="CAD8483614.1"/>
    <property type="molecule type" value="Transcribed_RNA"/>
</dbReference>
<evidence type="ECO:0000313" key="5">
    <source>
        <dbReference type="EMBL" id="CAD8483614.1"/>
    </source>
</evidence>
<dbReference type="Pfam" id="PF13474">
    <property type="entry name" value="SnoaL_3"/>
    <property type="match status" value="1"/>
</dbReference>
<feature type="compositionally biased region" description="Basic and acidic residues" evidence="1">
    <location>
        <begin position="354"/>
        <end position="367"/>
    </location>
</feature>
<proteinExistence type="predicted"/>
<organism evidence="5">
    <name type="scientific">Hanusia phi</name>
    <dbReference type="NCBI Taxonomy" id="3032"/>
    <lineage>
        <taxon>Eukaryota</taxon>
        <taxon>Cryptophyceae</taxon>
        <taxon>Pyrenomonadales</taxon>
        <taxon>Geminigeraceae</taxon>
        <taxon>Hanusia</taxon>
    </lineage>
</organism>
<reference evidence="5" key="1">
    <citation type="submission" date="2021-01" db="EMBL/GenBank/DDBJ databases">
        <authorList>
            <person name="Corre E."/>
            <person name="Pelletier E."/>
            <person name="Niang G."/>
            <person name="Scheremetjew M."/>
            <person name="Finn R."/>
            <person name="Kale V."/>
            <person name="Holt S."/>
            <person name="Cochrane G."/>
            <person name="Meng A."/>
            <person name="Brown T."/>
            <person name="Cohen L."/>
        </authorList>
    </citation>
    <scope>NUCLEOTIDE SEQUENCE</scope>
    <source>
        <strain evidence="5">CCMP325</strain>
    </source>
</reference>
<sequence>MRVLVAQLTLLGLCLSPVSYSFSVSNLPQSHNLILRPSSSCSSCLRKPSAAIVCHNHGRTKTVSAFKDWMCCKGKDGDELDPDDRIVDRHSDKTRSGMDDLQPDEQVIEKWVEKLETSLESAVKNERYSEASTLRDELSRMHMDDTSAVLKTNSDFYSAFSSKNIELMGNVWHNSPHVQCIHPGAKPLLGYDNIVNMWRNMFQARDKAFKSTAITPSNVKVHVRGTSAFVTCTEEVSSPGAERRMLATNVFRKFGGRWYLVHHHASQASVRPASIEDLLQGNSGGARVIRIDGSSLREGDGHANADEIVDEIVRALQGALENADEANQSSNGEGSGMVGSMMFELSSDDDKDDNEMRRMRDDGRDLGDDVLNERELMDGVTERTVAALRKLAKEGQITREQKRVLLTDVVEHHQAGECASEVEIAYELLVARFCGPEEVGSVMEAELLEDFADQCKSLAKKLR</sequence>
<dbReference type="InterPro" id="IPR032710">
    <property type="entry name" value="NTF2-like_dom_sf"/>
</dbReference>
<protein>
    <recommendedName>
        <fullName evidence="3">UVR domain-containing protein</fullName>
    </recommendedName>
</protein>
<feature type="chain" id="PRO_5035584976" description="UVR domain-containing protein" evidence="2">
    <location>
        <begin position="22"/>
        <end position="463"/>
    </location>
</feature>
<feature type="signal peptide" evidence="2">
    <location>
        <begin position="1"/>
        <end position="21"/>
    </location>
</feature>
<accession>A0A6T7Q7N2</accession>